<reference evidence="2" key="1">
    <citation type="journal article" date="2021" name="Proc. Natl. Acad. Sci. U.S.A.">
        <title>A Catalog of Tens of Thousands of Viruses from Human Metagenomes Reveals Hidden Associations with Chronic Diseases.</title>
        <authorList>
            <person name="Tisza M.J."/>
            <person name="Buck C.B."/>
        </authorList>
    </citation>
    <scope>NUCLEOTIDE SEQUENCE</scope>
    <source>
        <strain evidence="2">CtRg81</strain>
    </source>
</reference>
<accession>A0A8S5NGY3</accession>
<proteinExistence type="predicted"/>
<name>A0A8S5NGY3_9CAUD</name>
<feature type="transmembrane region" description="Helical" evidence="1">
    <location>
        <begin position="6"/>
        <end position="27"/>
    </location>
</feature>
<dbReference type="EMBL" id="BK015170">
    <property type="protein sequence ID" value="DAD93958.1"/>
    <property type="molecule type" value="Genomic_DNA"/>
</dbReference>
<protein>
    <submittedName>
        <fullName evidence="2">Geopilin domain 1 protein, PilA, bacterial nanowire, type</fullName>
    </submittedName>
</protein>
<keyword evidence="1" id="KW-1133">Transmembrane helix</keyword>
<evidence type="ECO:0000256" key="1">
    <source>
        <dbReference type="SAM" id="Phobius"/>
    </source>
</evidence>
<sequence>MNAEFLFYCMVCGFIFILSFFLVVKFLEDLSDKSAERRTQELINKLLEEYRNGKKPTN</sequence>
<evidence type="ECO:0000313" key="2">
    <source>
        <dbReference type="EMBL" id="DAD93958.1"/>
    </source>
</evidence>
<keyword evidence="1" id="KW-0472">Membrane</keyword>
<organism evidence="2">
    <name type="scientific">Siphoviridae sp. ctRg81</name>
    <dbReference type="NCBI Taxonomy" id="2826336"/>
    <lineage>
        <taxon>Viruses</taxon>
        <taxon>Duplodnaviria</taxon>
        <taxon>Heunggongvirae</taxon>
        <taxon>Uroviricota</taxon>
        <taxon>Caudoviricetes</taxon>
    </lineage>
</organism>
<keyword evidence="1" id="KW-0812">Transmembrane</keyword>